<feature type="region of interest" description="Disordered" evidence="1">
    <location>
        <begin position="1"/>
        <end position="50"/>
    </location>
</feature>
<feature type="compositionally biased region" description="Basic residues" evidence="1">
    <location>
        <begin position="31"/>
        <end position="43"/>
    </location>
</feature>
<protein>
    <submittedName>
        <fullName evidence="2">EryK</fullName>
    </submittedName>
</protein>
<reference evidence="2" key="1">
    <citation type="submission" date="1996-11" db="EMBL/GenBank/DDBJ databases">
        <authorList>
            <person name="Summers R.G."/>
            <person name="Staver M.J."/>
            <person name="Donadio S."/>
            <person name="Wendt-Pienkowski E."/>
            <person name="Hutchinson C.R."/>
            <person name="Katz L."/>
        </authorList>
    </citation>
    <scope>NUCLEOTIDE SEQUENCE</scope>
    <source>
        <strain evidence="2">NRRL 2338</strain>
    </source>
</reference>
<proteinExistence type="predicted"/>
<gene>
    <name evidence="2" type="primary">eryK</name>
</gene>
<dbReference type="AlphaFoldDB" id="O33944"/>
<organism evidence="2">
    <name type="scientific">Saccharopolyspora erythraea</name>
    <name type="common">Streptomyces erythraeus</name>
    <dbReference type="NCBI Taxonomy" id="1836"/>
    <lineage>
        <taxon>Bacteria</taxon>
        <taxon>Bacillati</taxon>
        <taxon>Actinomycetota</taxon>
        <taxon>Actinomycetes</taxon>
        <taxon>Pseudonocardiales</taxon>
        <taxon>Pseudonocardiaceae</taxon>
        <taxon>Saccharopolyspora</taxon>
    </lineage>
</organism>
<feature type="non-terminal residue" evidence="2">
    <location>
        <position position="67"/>
    </location>
</feature>
<reference evidence="2" key="2">
    <citation type="journal article" date="1997" name="Microbiology">
        <title>Sequencing and mutagenesis of genes from the erythromycin biosynthetic gene cluster of Saccharopolyspora erythraea that are involved in L-mycarose and D-desosamine production.</title>
        <authorList>
            <person name="Summers R.G."/>
            <person name="Donadio S."/>
            <person name="Staver M.J."/>
            <person name="Wendt-Pienkowski E."/>
            <person name="Hutchinson C.R."/>
            <person name="Katz L."/>
        </authorList>
    </citation>
    <scope>NUCLEOTIDE SEQUENCE</scope>
    <source>
        <strain evidence="2">NRRL 2338</strain>
    </source>
</reference>
<evidence type="ECO:0000313" key="2">
    <source>
        <dbReference type="EMBL" id="AAB84078.1"/>
    </source>
</evidence>
<feature type="compositionally biased region" description="Basic and acidic residues" evidence="1">
    <location>
        <begin position="19"/>
        <end position="30"/>
    </location>
</feature>
<dbReference type="EMBL" id="U77459">
    <property type="protein sequence ID" value="AAB84078.1"/>
    <property type="molecule type" value="Genomic_DNA"/>
</dbReference>
<name>O33944_SACER</name>
<accession>O33944</accession>
<sequence length="67" mass="7281">MARGPGGRALRPRHGGRGPGDRQAARDAARLRRLPRRGARQHRQVTGPEHDLFEVAQALVVAVDGEP</sequence>
<evidence type="ECO:0000256" key="1">
    <source>
        <dbReference type="SAM" id="MobiDB-lite"/>
    </source>
</evidence>